<dbReference type="KEGG" id="vg:29069160"/>
<name>A0A1B2ICW2_9CAUD</name>
<organism evidence="1 2">
    <name type="scientific">Erwinia phage vB_EamM_Huxley</name>
    <dbReference type="NCBI Taxonomy" id="1883373"/>
    <lineage>
        <taxon>Viruses</taxon>
        <taxon>Duplodnaviria</taxon>
        <taxon>Heunggongvirae</taxon>
        <taxon>Uroviricota</taxon>
        <taxon>Caudoviricetes</taxon>
        <taxon>Chimalliviridae</taxon>
        <taxon>Machinavirus</taxon>
        <taxon>Machinavirus machina</taxon>
    </lineage>
</organism>
<dbReference type="Proteomes" id="UP000203302">
    <property type="component" value="Segment"/>
</dbReference>
<dbReference type="RefSeq" id="YP_009293006.1">
    <property type="nucleotide sequence ID" value="NC_031127.1"/>
</dbReference>
<protein>
    <submittedName>
        <fullName evidence="1">Uncharacterized protein</fullName>
    </submittedName>
</protein>
<gene>
    <name evidence="1" type="ORF">HUXLEY_38</name>
</gene>
<proteinExistence type="predicted"/>
<reference evidence="2" key="1">
    <citation type="submission" date="2016-06" db="EMBL/GenBank/DDBJ databases">
        <authorList>
            <person name="Berg J.A."/>
            <person name="Grossarth S.E."/>
            <person name="Jarvis T.M."/>
            <person name="Merrill B.D."/>
            <person name="Breakwell D.P."/>
            <person name="Hope S."/>
            <person name="Grose J.H."/>
        </authorList>
    </citation>
    <scope>NUCLEOTIDE SEQUENCE [LARGE SCALE GENOMIC DNA]</scope>
</reference>
<evidence type="ECO:0000313" key="1">
    <source>
        <dbReference type="EMBL" id="ANZ49120.1"/>
    </source>
</evidence>
<accession>A0A1B2ICW2</accession>
<evidence type="ECO:0000313" key="2">
    <source>
        <dbReference type="Proteomes" id="UP000203302"/>
    </source>
</evidence>
<dbReference type="GeneID" id="29069160"/>
<dbReference type="OrthoDB" id="6117at10239"/>
<dbReference type="EMBL" id="KX397368">
    <property type="protein sequence ID" value="ANZ49120.1"/>
    <property type="molecule type" value="Genomic_DNA"/>
</dbReference>
<sequence length="354" mass="40756">MFSQAELKQVEIKGHNVDPTAIQLAALVKNNHQRIRNYFDSVQTRVESGHLIAKLISAIGYSTDPDYETVEWACRRRLIGIGNAERLTSMGEYGKVFNGMFIEGQDEIISLVARPIDPELSFREYAPARYLYHEYTNLNWQLGNGKPRGVSIIEINLVELLWQHVKAFAYYNRSNEVVTSPTYIWRHVISRMLPSYMDISLLNIHRFVATGQDIETDQPLRTIPVPPLRDIAIRNATQTRQSLLTGNPIPGVVLAHVIQPFQFPLDGDRSAIDRIVHRDPGLTFQGSWHLTLVNWHWMLHCLQYNKGHMDAYLKDVSYEIGRYSDTKVLNKLPKAVYNHFRQTLIQPLLDHAEK</sequence>